<dbReference type="Proteomes" id="UP000476176">
    <property type="component" value="Unassembled WGS sequence"/>
</dbReference>
<reference evidence="1 2" key="1">
    <citation type="submission" date="2018-09" db="EMBL/GenBank/DDBJ databases">
        <title>Genomic investigation of the strawberry pathogen Phytophthora fragariae indicates pathogenicity is determined by transcriptional variation in three key races.</title>
        <authorList>
            <person name="Adams T.M."/>
            <person name="Armitage A.D."/>
            <person name="Sobczyk M.K."/>
            <person name="Bates H.J."/>
            <person name="Dunwell J.M."/>
            <person name="Nellist C.F."/>
            <person name="Harrison R.J."/>
        </authorList>
    </citation>
    <scope>NUCLEOTIDE SEQUENCE [LARGE SCALE GENOMIC DNA]</scope>
    <source>
        <strain evidence="1 2">BC-23</strain>
    </source>
</reference>
<accession>A0A6G0MMY3</accession>
<comment type="caution">
    <text evidence="1">The sequence shown here is derived from an EMBL/GenBank/DDBJ whole genome shotgun (WGS) entry which is preliminary data.</text>
</comment>
<evidence type="ECO:0000313" key="2">
    <source>
        <dbReference type="Proteomes" id="UP000476176"/>
    </source>
</evidence>
<protein>
    <submittedName>
        <fullName evidence="1">Uncharacterized protein</fullName>
    </submittedName>
</protein>
<name>A0A6G0MMY3_9STRA</name>
<organism evidence="1 2">
    <name type="scientific">Phytophthora fragariae</name>
    <dbReference type="NCBI Taxonomy" id="53985"/>
    <lineage>
        <taxon>Eukaryota</taxon>
        <taxon>Sar</taxon>
        <taxon>Stramenopiles</taxon>
        <taxon>Oomycota</taxon>
        <taxon>Peronosporomycetes</taxon>
        <taxon>Peronosporales</taxon>
        <taxon>Peronosporaceae</taxon>
        <taxon>Phytophthora</taxon>
    </lineage>
</organism>
<gene>
    <name evidence="1" type="ORF">PF004_g27088</name>
</gene>
<sequence length="73" mass="8508">MSYAVLSFVKCSEKLHIGATTRTRPARLLERLRHHRSSPDRRQYGAQHRARVVGHVVRGAELREEQYEVPNRS</sequence>
<proteinExistence type="predicted"/>
<dbReference type="EMBL" id="QXGC01003796">
    <property type="protein sequence ID" value="KAE9173057.1"/>
    <property type="molecule type" value="Genomic_DNA"/>
</dbReference>
<dbReference type="AlphaFoldDB" id="A0A6G0MMY3"/>
<evidence type="ECO:0000313" key="1">
    <source>
        <dbReference type="EMBL" id="KAE9173057.1"/>
    </source>
</evidence>